<name>A0A0V0INI3_SOLCH</name>
<dbReference type="InterPro" id="IPR001611">
    <property type="entry name" value="Leu-rich_rpt"/>
</dbReference>
<dbReference type="PANTHER" id="PTHR45752:SF195">
    <property type="entry name" value="LEUCINE-RICH REPEAT (LRR) FAMILY PROTEIN-RELATED"/>
    <property type="match status" value="1"/>
</dbReference>
<dbReference type="EMBL" id="GEDG01004960">
    <property type="protein sequence ID" value="JAP33483.1"/>
    <property type="molecule type" value="Transcribed_RNA"/>
</dbReference>
<dbReference type="GO" id="GO:0051707">
    <property type="term" value="P:response to other organism"/>
    <property type="evidence" value="ECO:0007669"/>
    <property type="project" value="UniProtKB-ARBA"/>
</dbReference>
<dbReference type="InterPro" id="IPR032675">
    <property type="entry name" value="LRR_dom_sf"/>
</dbReference>
<evidence type="ECO:0000256" key="2">
    <source>
        <dbReference type="ARBA" id="ARBA00022737"/>
    </source>
</evidence>
<dbReference type="SUPFAM" id="SSF52058">
    <property type="entry name" value="L domain-like"/>
    <property type="match status" value="1"/>
</dbReference>
<sequence>MTSSSLVEIFKEPKAFDKLTILNLSFSGSLLRTPNFCETPNLQKIILKSCVSLVEIHPSIGNLKKLIFLNLENCKSLKSLPSSIQMESLESFNLSSCQKLEKFPEIQRNMKSLSELLLARTAIWELPSSIGQLSGISLLDLRSCEYLVRLPASVCEMRKLKILILKGCSRLSIFPENLGDLNQLEELYDGNTDIWQLPDSLGNLSKLKVLDLSLRRGRKVKHQTGGSLMLPPFWESHDLRELKRLDLSGCNLSDNQTGALMNFPSLLELNLSRNKFISLPDVISRLSQLRYLNITQCQELKKLPKLPPSIEELYSEDFLAKQSIARLQMYHRLNLVSFTNYSFDQQSYTEESNGSSISDEILSLFLSNNMDDVILPTLNSDHRVTCSIVFPERAIPTWFMHQSVEEKISFKLPINWYNDKFKGFAICCVTLMGAGVCSPDSRLSGKYDYAFINAKLICNDHLKDLKVIEKECKVGTASRTYGWCVCFAYIPLYSSLQVGDINQYCLFEASIHGRIVRQWGVHLIYQDERTFFAKKYGRLGFTPLKRKRG</sequence>
<organism evidence="5">
    <name type="scientific">Solanum chacoense</name>
    <name type="common">Chaco potato</name>
    <dbReference type="NCBI Taxonomy" id="4108"/>
    <lineage>
        <taxon>Eukaryota</taxon>
        <taxon>Viridiplantae</taxon>
        <taxon>Streptophyta</taxon>
        <taxon>Embryophyta</taxon>
        <taxon>Tracheophyta</taxon>
        <taxon>Spermatophyta</taxon>
        <taxon>Magnoliopsida</taxon>
        <taxon>eudicotyledons</taxon>
        <taxon>Gunneridae</taxon>
        <taxon>Pentapetalae</taxon>
        <taxon>asterids</taxon>
        <taxon>lamiids</taxon>
        <taxon>Solanales</taxon>
        <taxon>Solanaceae</taxon>
        <taxon>Solanoideae</taxon>
        <taxon>Solaneae</taxon>
        <taxon>Solanum</taxon>
    </lineage>
</organism>
<keyword evidence="2" id="KW-0677">Repeat</keyword>
<feature type="domain" description="C-JID" evidence="3">
    <location>
        <begin position="390"/>
        <end position="529"/>
    </location>
</feature>
<feature type="domain" description="Disease resistance R13L4/SHOC-2-like LRR" evidence="4">
    <location>
        <begin position="116"/>
        <end position="299"/>
    </location>
</feature>
<dbReference type="InterPro" id="IPR003591">
    <property type="entry name" value="Leu-rich_rpt_typical-subtyp"/>
</dbReference>
<evidence type="ECO:0000256" key="1">
    <source>
        <dbReference type="ARBA" id="ARBA00022614"/>
    </source>
</evidence>
<dbReference type="GO" id="GO:0006952">
    <property type="term" value="P:defense response"/>
    <property type="evidence" value="ECO:0007669"/>
    <property type="project" value="UniProtKB-ARBA"/>
</dbReference>
<reference evidence="5" key="1">
    <citation type="submission" date="2015-12" db="EMBL/GenBank/DDBJ databases">
        <title>Gene expression during late stages of embryo sac development: a critical building block for successful pollen-pistil interactions.</title>
        <authorList>
            <person name="Liu Y."/>
            <person name="Joly V."/>
            <person name="Sabar M."/>
            <person name="Matton D.P."/>
        </authorList>
    </citation>
    <scope>NUCLEOTIDE SEQUENCE</scope>
</reference>
<dbReference type="Pfam" id="PF23598">
    <property type="entry name" value="LRR_14"/>
    <property type="match status" value="1"/>
</dbReference>
<dbReference type="PROSITE" id="PS51450">
    <property type="entry name" value="LRR"/>
    <property type="match status" value="1"/>
</dbReference>
<dbReference type="AlphaFoldDB" id="A0A0V0INI3"/>
<evidence type="ECO:0000313" key="5">
    <source>
        <dbReference type="EMBL" id="JAP33483.1"/>
    </source>
</evidence>
<dbReference type="InterPro" id="IPR050715">
    <property type="entry name" value="LRR-SigEffector_domain"/>
</dbReference>
<keyword evidence="1" id="KW-0433">Leucine-rich repeat</keyword>
<proteinExistence type="predicted"/>
<dbReference type="Pfam" id="PF20160">
    <property type="entry name" value="C-JID"/>
    <property type="match status" value="1"/>
</dbReference>
<dbReference type="Gene3D" id="3.80.10.10">
    <property type="entry name" value="Ribonuclease Inhibitor"/>
    <property type="match status" value="2"/>
</dbReference>
<protein>
    <submittedName>
        <fullName evidence="5">Putative ovule protein</fullName>
    </submittedName>
</protein>
<evidence type="ECO:0000259" key="4">
    <source>
        <dbReference type="Pfam" id="PF23598"/>
    </source>
</evidence>
<dbReference type="SMART" id="SM00369">
    <property type="entry name" value="LRR_TYP"/>
    <property type="match status" value="4"/>
</dbReference>
<evidence type="ECO:0000259" key="3">
    <source>
        <dbReference type="Pfam" id="PF20160"/>
    </source>
</evidence>
<dbReference type="InterPro" id="IPR055414">
    <property type="entry name" value="LRR_R13L4/SHOC2-like"/>
</dbReference>
<dbReference type="InterPro" id="IPR045344">
    <property type="entry name" value="C-JID"/>
</dbReference>
<dbReference type="PANTHER" id="PTHR45752">
    <property type="entry name" value="LEUCINE-RICH REPEAT-CONTAINING"/>
    <property type="match status" value="1"/>
</dbReference>
<accession>A0A0V0INI3</accession>